<dbReference type="AlphaFoldDB" id="A0A2V1HPE5"/>
<dbReference type="Pfam" id="PF08240">
    <property type="entry name" value="ADH_N"/>
    <property type="match status" value="1"/>
</dbReference>
<reference evidence="4 5" key="1">
    <citation type="submission" date="2018-05" db="EMBL/GenBank/DDBJ databases">
        <title>Amnibacterium sp. M8JJ-5, whole genome shotgun sequence.</title>
        <authorList>
            <person name="Tuo L."/>
        </authorList>
    </citation>
    <scope>NUCLEOTIDE SEQUENCE [LARGE SCALE GENOMIC DNA]</scope>
    <source>
        <strain evidence="4 5">M8JJ-5</strain>
    </source>
</reference>
<dbReference type="Gene3D" id="3.90.180.10">
    <property type="entry name" value="Medium-chain alcohol dehydrogenases, catalytic domain"/>
    <property type="match status" value="1"/>
</dbReference>
<dbReference type="GO" id="GO:0035925">
    <property type="term" value="F:mRNA 3'-UTR AU-rich region binding"/>
    <property type="evidence" value="ECO:0007669"/>
    <property type="project" value="TreeGrafter"/>
</dbReference>
<sequence>MPAAVVATAFGGPEVFELADLDTPAPGIGEVTIAVRSAAVNPSDIKTAAGVFGRNEANLPLRIGAEVSGVISAVGDDAGPFAIGDEVVAYRVRGGWSAEITTAARSVFAKPEGLGFDAAAGLLLVGVTAQHLLTATRVGAGDTVLVHGASGSVGSIATQLARLAGASVIGTTSDGGAEYVRSLGATPVLYGDGLVGRVRALAARVDAALDTVGSDQAIDDSVALVADRSRIATINGFAHGAAAGILLLGGGSGADPGTDIRNAARGPLLELAGDGRVVVRLGPSFALADAREAAELVAGGHPGGKVVLHP</sequence>
<dbReference type="InterPro" id="IPR013154">
    <property type="entry name" value="ADH-like_N"/>
</dbReference>
<dbReference type="PANTHER" id="PTHR48106">
    <property type="entry name" value="QUINONE OXIDOREDUCTASE PIG3-RELATED"/>
    <property type="match status" value="1"/>
</dbReference>
<organism evidence="4 5">
    <name type="scientific">Amnibacterium flavum</name>
    <dbReference type="NCBI Taxonomy" id="2173173"/>
    <lineage>
        <taxon>Bacteria</taxon>
        <taxon>Bacillati</taxon>
        <taxon>Actinomycetota</taxon>
        <taxon>Actinomycetes</taxon>
        <taxon>Micrococcales</taxon>
        <taxon>Microbacteriaceae</taxon>
        <taxon>Amnibacterium</taxon>
    </lineage>
</organism>
<evidence type="ECO:0000256" key="2">
    <source>
        <dbReference type="ARBA" id="ARBA00023002"/>
    </source>
</evidence>
<dbReference type="RefSeq" id="WP_116756714.1">
    <property type="nucleotide sequence ID" value="NZ_JBHUEX010000001.1"/>
</dbReference>
<proteinExistence type="predicted"/>
<dbReference type="GO" id="GO:0005829">
    <property type="term" value="C:cytosol"/>
    <property type="evidence" value="ECO:0007669"/>
    <property type="project" value="TreeGrafter"/>
</dbReference>
<dbReference type="GO" id="GO:0003960">
    <property type="term" value="F:quinone reductase (NADPH) activity"/>
    <property type="evidence" value="ECO:0007669"/>
    <property type="project" value="TreeGrafter"/>
</dbReference>
<dbReference type="SUPFAM" id="SSF51735">
    <property type="entry name" value="NAD(P)-binding Rossmann-fold domains"/>
    <property type="match status" value="1"/>
</dbReference>
<dbReference type="CDD" id="cd05289">
    <property type="entry name" value="MDR_like_2"/>
    <property type="match status" value="1"/>
</dbReference>
<dbReference type="InterPro" id="IPR011032">
    <property type="entry name" value="GroES-like_sf"/>
</dbReference>
<dbReference type="SMART" id="SM00829">
    <property type="entry name" value="PKS_ER"/>
    <property type="match status" value="1"/>
</dbReference>
<dbReference type="PANTHER" id="PTHR48106:SF13">
    <property type="entry name" value="QUINONE OXIDOREDUCTASE-RELATED"/>
    <property type="match status" value="1"/>
</dbReference>
<dbReference type="EMBL" id="QEOP01000002">
    <property type="protein sequence ID" value="PVZ94201.1"/>
    <property type="molecule type" value="Genomic_DNA"/>
</dbReference>
<dbReference type="InterPro" id="IPR036291">
    <property type="entry name" value="NAD(P)-bd_dom_sf"/>
</dbReference>
<dbReference type="Pfam" id="PF00107">
    <property type="entry name" value="ADH_zinc_N"/>
    <property type="match status" value="1"/>
</dbReference>
<dbReference type="Proteomes" id="UP000244893">
    <property type="component" value="Unassembled WGS sequence"/>
</dbReference>
<keyword evidence="2" id="KW-0560">Oxidoreductase</keyword>
<evidence type="ECO:0000313" key="5">
    <source>
        <dbReference type="Proteomes" id="UP000244893"/>
    </source>
</evidence>
<dbReference type="InterPro" id="IPR020843">
    <property type="entry name" value="ER"/>
</dbReference>
<evidence type="ECO:0000259" key="3">
    <source>
        <dbReference type="SMART" id="SM00829"/>
    </source>
</evidence>
<evidence type="ECO:0000256" key="1">
    <source>
        <dbReference type="ARBA" id="ARBA00022857"/>
    </source>
</evidence>
<dbReference type="GO" id="GO:0070402">
    <property type="term" value="F:NADPH binding"/>
    <property type="evidence" value="ECO:0007669"/>
    <property type="project" value="TreeGrafter"/>
</dbReference>
<accession>A0A2V1HPE5</accession>
<protein>
    <submittedName>
        <fullName evidence="4">Alcohol dehydrogenase</fullName>
    </submittedName>
</protein>
<evidence type="ECO:0000313" key="4">
    <source>
        <dbReference type="EMBL" id="PVZ94201.1"/>
    </source>
</evidence>
<keyword evidence="1" id="KW-0521">NADP</keyword>
<dbReference type="Gene3D" id="3.40.50.720">
    <property type="entry name" value="NAD(P)-binding Rossmann-like Domain"/>
    <property type="match status" value="1"/>
</dbReference>
<comment type="caution">
    <text evidence="4">The sequence shown here is derived from an EMBL/GenBank/DDBJ whole genome shotgun (WGS) entry which is preliminary data.</text>
</comment>
<feature type="domain" description="Enoyl reductase (ER)" evidence="3">
    <location>
        <begin position="11"/>
        <end position="308"/>
    </location>
</feature>
<keyword evidence="5" id="KW-1185">Reference proteome</keyword>
<name>A0A2V1HPE5_9MICO</name>
<dbReference type="InterPro" id="IPR013149">
    <property type="entry name" value="ADH-like_C"/>
</dbReference>
<gene>
    <name evidence="4" type="ORF">DDQ50_10685</name>
</gene>
<dbReference type="OrthoDB" id="9801186at2"/>
<dbReference type="SUPFAM" id="SSF50129">
    <property type="entry name" value="GroES-like"/>
    <property type="match status" value="1"/>
</dbReference>